<keyword evidence="3" id="KW-0479">Metal-binding</keyword>
<evidence type="ECO:0000313" key="4">
    <source>
        <dbReference type="EMBL" id="UZP74765.1"/>
    </source>
</evidence>
<keyword evidence="5" id="KW-1185">Reference proteome</keyword>
<sequence>MNQRQNPEHYQSVSDDILVDTGAINPMHREIYQRLKGFDLGSTNAWTRGQPFDYYKRMREESPVMWTPGRKPTSGFWSVSRYDDVKHVELNPDIFSSQRGSMHMAVLPPSGKADRLMYAAHNSLINLDADIHRDLRIQQSEFFFPKYVETLKARVGAKIDELLDNMERQGPEVDFAKMFSTELPMYTLCEMLGVDEEDRPNIIKWMHYLELAPQFLTHPFRMFMAEPMFLFRFNQMLEDMFDYGERVMADRIKNPREDLLTVIANATLDGKPLSQNYLDGSWLLIIFAGNDTTRNSLSGTIRLLTEFQEQRQMVINDRSLIERMSHEALRMTSPVMHMRRTATQDTEIAGQKIAEDEKVIMWYGAANRDPAVFPNPDVFDMTRKNVEKHVAFGHGVHRCLGNRIAQMQLNMAYERILERFPNIHWTGKQKIEPIILVHAISSLKVNLYGKGAKRPTQVAVPR</sequence>
<keyword evidence="3" id="KW-0408">Iron</keyword>
<gene>
    <name evidence="4" type="ORF">E0F26_08455</name>
</gene>
<organism evidence="4 5">
    <name type="scientific">Candidatus Paraluminiphilus aquimaris</name>
    <dbReference type="NCBI Taxonomy" id="2518994"/>
    <lineage>
        <taxon>Bacteria</taxon>
        <taxon>Pseudomonadati</taxon>
        <taxon>Pseudomonadota</taxon>
        <taxon>Gammaproteobacteria</taxon>
        <taxon>Cellvibrionales</taxon>
        <taxon>Halieaceae</taxon>
        <taxon>Candidatus Paraluminiphilus</taxon>
    </lineage>
</organism>
<dbReference type="PANTHER" id="PTHR46696:SF1">
    <property type="entry name" value="CYTOCHROME P450 YJIB-RELATED"/>
    <property type="match status" value="1"/>
</dbReference>
<evidence type="ECO:0000256" key="1">
    <source>
        <dbReference type="ARBA" id="ARBA00001971"/>
    </source>
</evidence>
<keyword evidence="3" id="KW-0349">Heme</keyword>
<evidence type="ECO:0000256" key="3">
    <source>
        <dbReference type="RuleBase" id="RU000461"/>
    </source>
</evidence>
<comment type="cofactor">
    <cofactor evidence="1">
        <name>heme</name>
        <dbReference type="ChEBI" id="CHEBI:30413"/>
    </cofactor>
</comment>
<dbReference type="Gene3D" id="1.10.630.10">
    <property type="entry name" value="Cytochrome P450"/>
    <property type="match status" value="1"/>
</dbReference>
<evidence type="ECO:0000313" key="5">
    <source>
        <dbReference type="Proteomes" id="UP001317963"/>
    </source>
</evidence>
<dbReference type="Proteomes" id="UP001317963">
    <property type="component" value="Chromosome"/>
</dbReference>
<keyword evidence="3" id="KW-0560">Oxidoreductase</keyword>
<dbReference type="SUPFAM" id="SSF48264">
    <property type="entry name" value="Cytochrome P450"/>
    <property type="match status" value="1"/>
</dbReference>
<dbReference type="RefSeq" id="WP_279241224.1">
    <property type="nucleotide sequence ID" value="NZ_CP036501.1"/>
</dbReference>
<comment type="similarity">
    <text evidence="2 3">Belongs to the cytochrome P450 family.</text>
</comment>
<dbReference type="CDD" id="cd11033">
    <property type="entry name" value="CYP142-like"/>
    <property type="match status" value="1"/>
</dbReference>
<dbReference type="PANTHER" id="PTHR46696">
    <property type="entry name" value="P450, PUTATIVE (EUROFUNG)-RELATED"/>
    <property type="match status" value="1"/>
</dbReference>
<evidence type="ECO:0000256" key="2">
    <source>
        <dbReference type="ARBA" id="ARBA00010617"/>
    </source>
</evidence>
<name>A0ABY6Q893_9GAMM</name>
<keyword evidence="3" id="KW-0503">Monooxygenase</keyword>
<dbReference type="PRINTS" id="PR00359">
    <property type="entry name" value="BP450"/>
</dbReference>
<dbReference type="InterPro" id="IPR002397">
    <property type="entry name" value="Cyt_P450_B"/>
</dbReference>
<dbReference type="InterPro" id="IPR036396">
    <property type="entry name" value="Cyt_P450_sf"/>
</dbReference>
<reference evidence="4 5" key="1">
    <citation type="submission" date="2019-02" db="EMBL/GenBank/DDBJ databases">
        <title>Halieaceae_genomes.</title>
        <authorList>
            <person name="Li S.-H."/>
        </authorList>
    </citation>
    <scope>NUCLEOTIDE SEQUENCE [LARGE SCALE GENOMIC DNA]</scope>
    <source>
        <strain evidence="4 5">JH123</strain>
    </source>
</reference>
<protein>
    <submittedName>
        <fullName evidence="4">Cytochrome P450</fullName>
    </submittedName>
</protein>
<accession>A0ABY6Q893</accession>
<dbReference type="InterPro" id="IPR017972">
    <property type="entry name" value="Cyt_P450_CS"/>
</dbReference>
<dbReference type="EMBL" id="CP036501">
    <property type="protein sequence ID" value="UZP74765.1"/>
    <property type="molecule type" value="Genomic_DNA"/>
</dbReference>
<dbReference type="Pfam" id="PF00067">
    <property type="entry name" value="p450"/>
    <property type="match status" value="1"/>
</dbReference>
<dbReference type="InterPro" id="IPR001128">
    <property type="entry name" value="Cyt_P450"/>
</dbReference>
<proteinExistence type="inferred from homology"/>
<dbReference type="PROSITE" id="PS00086">
    <property type="entry name" value="CYTOCHROME_P450"/>
    <property type="match status" value="1"/>
</dbReference>